<dbReference type="Proteomes" id="UP000620124">
    <property type="component" value="Unassembled WGS sequence"/>
</dbReference>
<protein>
    <submittedName>
        <fullName evidence="2">Peptidase A1 domain-containing protein</fullName>
    </submittedName>
</protein>
<dbReference type="AlphaFoldDB" id="A0A8H7CWG8"/>
<accession>A0A8H7CWG8</accession>
<sequence length="317" mass="34017">MEKNTGVLRWSYGEKNCTAGRILRLELGSADAYFTINELDEKYAERIQNINVASVPPFPGDNGRWSVLVDRINVNGVDLVLESAVPNAPVGNGDMTFIILCSTSTIVTVVIERFGYIIHPLDLSDIKTSIPDDNGNNITACVSTIASLPASDSDALVRDTFMRNIYSVFNFGNAVAKSPTGSASIQMIPVLDAHSAVEDVQRVHMTQLANMAPDLLTIPGSVQGPNGALADEADALESSSGTDGEDGSAQKYALIIIGLLSGNLAVVLLPLVISVLMYIKRSGRSASGAIPKYVPVKLKDEEPVSKWEGDDERRYSD</sequence>
<proteinExistence type="predicted"/>
<dbReference type="OrthoDB" id="771136at2759"/>
<name>A0A8H7CWG8_9AGAR</name>
<comment type="caution">
    <text evidence="2">The sequence shown here is derived from an EMBL/GenBank/DDBJ whole genome shotgun (WGS) entry which is preliminary data.</text>
</comment>
<evidence type="ECO:0000313" key="3">
    <source>
        <dbReference type="Proteomes" id="UP000620124"/>
    </source>
</evidence>
<dbReference type="InterPro" id="IPR021109">
    <property type="entry name" value="Peptidase_aspartic_dom_sf"/>
</dbReference>
<gene>
    <name evidence="2" type="ORF">MVEN_01286300</name>
</gene>
<reference evidence="2" key="1">
    <citation type="submission" date="2020-05" db="EMBL/GenBank/DDBJ databases">
        <title>Mycena genomes resolve the evolution of fungal bioluminescence.</title>
        <authorList>
            <person name="Tsai I.J."/>
        </authorList>
    </citation>
    <scope>NUCLEOTIDE SEQUENCE</scope>
    <source>
        <strain evidence="2">CCC161011</strain>
    </source>
</reference>
<feature type="transmembrane region" description="Helical" evidence="1">
    <location>
        <begin position="252"/>
        <end position="279"/>
    </location>
</feature>
<dbReference type="Gene3D" id="2.40.70.10">
    <property type="entry name" value="Acid Proteases"/>
    <property type="match status" value="1"/>
</dbReference>
<keyword evidence="1" id="KW-1133">Transmembrane helix</keyword>
<dbReference type="SUPFAM" id="SSF50630">
    <property type="entry name" value="Acid proteases"/>
    <property type="match status" value="1"/>
</dbReference>
<organism evidence="2 3">
    <name type="scientific">Mycena venus</name>
    <dbReference type="NCBI Taxonomy" id="2733690"/>
    <lineage>
        <taxon>Eukaryota</taxon>
        <taxon>Fungi</taxon>
        <taxon>Dikarya</taxon>
        <taxon>Basidiomycota</taxon>
        <taxon>Agaricomycotina</taxon>
        <taxon>Agaricomycetes</taxon>
        <taxon>Agaricomycetidae</taxon>
        <taxon>Agaricales</taxon>
        <taxon>Marasmiineae</taxon>
        <taxon>Mycenaceae</taxon>
        <taxon>Mycena</taxon>
    </lineage>
</organism>
<evidence type="ECO:0000256" key="1">
    <source>
        <dbReference type="SAM" id="Phobius"/>
    </source>
</evidence>
<keyword evidence="3" id="KW-1185">Reference proteome</keyword>
<evidence type="ECO:0000313" key="2">
    <source>
        <dbReference type="EMBL" id="KAF7349858.1"/>
    </source>
</evidence>
<dbReference type="EMBL" id="JACAZI010000010">
    <property type="protein sequence ID" value="KAF7349858.1"/>
    <property type="molecule type" value="Genomic_DNA"/>
</dbReference>
<keyword evidence="1" id="KW-0472">Membrane</keyword>
<keyword evidence="1" id="KW-0812">Transmembrane</keyword>